<evidence type="ECO:0000259" key="5">
    <source>
        <dbReference type="PROSITE" id="PS51186"/>
    </source>
</evidence>
<evidence type="ECO:0000313" key="7">
    <source>
        <dbReference type="Proteomes" id="UP001201980"/>
    </source>
</evidence>
<dbReference type="EMBL" id="JAKWBI020000341">
    <property type="protein sequence ID" value="KAJ2896293.1"/>
    <property type="molecule type" value="Genomic_DNA"/>
</dbReference>
<dbReference type="Proteomes" id="UP001201980">
    <property type="component" value="Unassembled WGS sequence"/>
</dbReference>
<dbReference type="Gene3D" id="3.40.630.30">
    <property type="match status" value="1"/>
</dbReference>
<dbReference type="InterPro" id="IPR044542">
    <property type="entry name" value="NAA30-like"/>
</dbReference>
<dbReference type="PROSITE" id="PS51186">
    <property type="entry name" value="GNAT"/>
    <property type="match status" value="1"/>
</dbReference>
<evidence type="ECO:0000313" key="6">
    <source>
        <dbReference type="EMBL" id="KAJ2896293.1"/>
    </source>
</evidence>
<feature type="compositionally biased region" description="Low complexity" evidence="4">
    <location>
        <begin position="34"/>
        <end position="54"/>
    </location>
</feature>
<feature type="compositionally biased region" description="Low complexity" evidence="4">
    <location>
        <begin position="75"/>
        <end position="89"/>
    </location>
</feature>
<evidence type="ECO:0000256" key="3">
    <source>
        <dbReference type="ARBA" id="ARBA00024025"/>
    </source>
</evidence>
<dbReference type="SUPFAM" id="SSF55729">
    <property type="entry name" value="Acyl-CoA N-acyltransferases (Nat)"/>
    <property type="match status" value="1"/>
</dbReference>
<reference evidence="6" key="1">
    <citation type="submission" date="2022-07" db="EMBL/GenBank/DDBJ databases">
        <title>Draft genome sequence of Zalerion maritima ATCC 34329, a (micro)plastics degrading marine fungus.</title>
        <authorList>
            <person name="Paco A."/>
            <person name="Goncalves M.F.M."/>
            <person name="Rocha-Santos T.A.P."/>
            <person name="Alves A."/>
        </authorList>
    </citation>
    <scope>NUCLEOTIDE SEQUENCE</scope>
    <source>
        <strain evidence="6">ATCC 34329</strain>
    </source>
</reference>
<evidence type="ECO:0000256" key="4">
    <source>
        <dbReference type="SAM" id="MobiDB-lite"/>
    </source>
</evidence>
<dbReference type="GO" id="GO:0004596">
    <property type="term" value="F:protein-N-terminal amino-acid acetyltransferase activity"/>
    <property type="evidence" value="ECO:0007669"/>
    <property type="project" value="InterPro"/>
</dbReference>
<keyword evidence="1" id="KW-0808">Transferase</keyword>
<dbReference type="Pfam" id="PF00583">
    <property type="entry name" value="Acetyltransf_1"/>
    <property type="match status" value="1"/>
</dbReference>
<feature type="domain" description="N-acetyltransferase" evidence="5">
    <location>
        <begin position="136"/>
        <end position="293"/>
    </location>
</feature>
<comment type="caution">
    <text evidence="6">The sequence shown here is derived from an EMBL/GenBank/DDBJ whole genome shotgun (WGS) entry which is preliminary data.</text>
</comment>
<sequence length="320" mass="34817">MPLTSRVFLNSEARAARAQSFYAGAQQRKLTASIISQTQHQQQQQQQQQQQISQAKEGICSPGSSRSGGSQDAESSAPTVESPISSSSSQEVELAAPGPVADKDDPTAMTEPVPAPASATDSTPNPKQVAAKADDLKYIQYSHQLEAQYLPEIRALISKDLSEPYSIYVYRYFLYQWGHLCYMALDPTTSSLIGVVVCKLEPHASHSPATFRGYIAMLAVSSAHRGKGIATKLVRLAIDAMADKRADEIVLETEETNIPAMRLYERLGFLRSKKLHRYYLNGSSAYRLVLSLRGVGDDDSGGMNDPSSIFPPAVFAAAVE</sequence>
<feature type="region of interest" description="Disordered" evidence="4">
    <location>
        <begin position="34"/>
        <end position="129"/>
    </location>
</feature>
<comment type="similarity">
    <text evidence="3">Belongs to the acetyltransferase family. MAK3 subfamily.</text>
</comment>
<protein>
    <recommendedName>
        <fullName evidence="5">N-acetyltransferase domain-containing protein</fullName>
    </recommendedName>
</protein>
<keyword evidence="7" id="KW-1185">Reference proteome</keyword>
<keyword evidence="2" id="KW-0012">Acyltransferase</keyword>
<dbReference type="PANTHER" id="PTHR45896">
    <property type="entry name" value="N-ALPHA-ACETYLTRANSFERASE 30"/>
    <property type="match status" value="1"/>
</dbReference>
<evidence type="ECO:0000256" key="2">
    <source>
        <dbReference type="ARBA" id="ARBA00023315"/>
    </source>
</evidence>
<accession>A0AAD5RKD4</accession>
<organism evidence="6 7">
    <name type="scientific">Zalerion maritima</name>
    <dbReference type="NCBI Taxonomy" id="339359"/>
    <lineage>
        <taxon>Eukaryota</taxon>
        <taxon>Fungi</taxon>
        <taxon>Dikarya</taxon>
        <taxon>Ascomycota</taxon>
        <taxon>Pezizomycotina</taxon>
        <taxon>Sordariomycetes</taxon>
        <taxon>Lulworthiomycetidae</taxon>
        <taxon>Lulworthiales</taxon>
        <taxon>Lulworthiaceae</taxon>
        <taxon>Zalerion</taxon>
    </lineage>
</organism>
<dbReference type="CDD" id="cd04301">
    <property type="entry name" value="NAT_SF"/>
    <property type="match status" value="1"/>
</dbReference>
<dbReference type="PANTHER" id="PTHR45896:SF1">
    <property type="entry name" value="N-ALPHA-ACETYLTRANSFERASE 30"/>
    <property type="match status" value="1"/>
</dbReference>
<feature type="compositionally biased region" description="Polar residues" evidence="4">
    <location>
        <begin position="62"/>
        <end position="74"/>
    </location>
</feature>
<dbReference type="GO" id="GO:0031417">
    <property type="term" value="C:NatC complex"/>
    <property type="evidence" value="ECO:0007669"/>
    <property type="project" value="TreeGrafter"/>
</dbReference>
<gene>
    <name evidence="6" type="ORF">MKZ38_005695</name>
</gene>
<proteinExistence type="inferred from homology"/>
<evidence type="ECO:0000256" key="1">
    <source>
        <dbReference type="ARBA" id="ARBA00022679"/>
    </source>
</evidence>
<dbReference type="AlphaFoldDB" id="A0AAD5RKD4"/>
<dbReference type="InterPro" id="IPR000182">
    <property type="entry name" value="GNAT_dom"/>
</dbReference>
<dbReference type="InterPro" id="IPR016181">
    <property type="entry name" value="Acyl_CoA_acyltransferase"/>
</dbReference>
<name>A0AAD5RKD4_9PEZI</name>